<sequence>MSSSPLTVQAGNSPLSTKRRRRSVSRIGLSAAPIIILLLVFLVYPVGQLLSLSIHNDNGFTLAEYRRLFASSVYVDVLLVTLKVSVLTTFFSVLAGYPVALLISRLTRESKNRLLYWVLLSFWTSFLVRTFAWVVLLGRNGVINWTLMHLGIIDEPLSLLYNLPAVLIGMVHALMPLAILTMLSVMENIDQRLSSAASTLGARPGTVFWKVYFPLSLPGVASAALMVFVTAIGFFITPTLLGGRRQTMITQLIIDQVLQALNWGFAGAISVLLLVVVLMVFVVYDRMVGLSTMAGGSAGASAPHSGRRGSGKLGDLTLTVLGNLTDLFLRLLPKPRKRTAEGNSLALRMTVLLVLGFLCVPAFLMIPLSFDSASGLAWPPHGLSLQWYQQVVDSPLWMQAITRSMVVGIGTGVLSMAIGTPAAFLLVRGGLRWNATMLAFILAPIIVPRMILAVGVFYFFAKIGLVGSSFGLMLAHTVVAVPYVVITMMAVLRNYDVRLDFAAQSMGARPFTTLRRVTFPILSAGLLSSFLFAFATSFDELTIALFTSGGLSTTLPKQFWDETTMQISPVIAAVSTGLFVFITVLISVADRLRRRSLAS</sequence>
<keyword evidence="6 8" id="KW-1133">Transmembrane helix</keyword>
<evidence type="ECO:0000256" key="5">
    <source>
        <dbReference type="ARBA" id="ARBA00022692"/>
    </source>
</evidence>
<dbReference type="InterPro" id="IPR000515">
    <property type="entry name" value="MetI-like"/>
</dbReference>
<feature type="domain" description="ABC transmembrane type-1" evidence="9">
    <location>
        <begin position="78"/>
        <end position="284"/>
    </location>
</feature>
<proteinExistence type="inferred from homology"/>
<evidence type="ECO:0000256" key="1">
    <source>
        <dbReference type="ARBA" id="ARBA00004651"/>
    </source>
</evidence>
<evidence type="ECO:0000256" key="6">
    <source>
        <dbReference type="ARBA" id="ARBA00022989"/>
    </source>
</evidence>
<feature type="transmembrane region" description="Helical" evidence="8">
    <location>
        <begin position="345"/>
        <end position="370"/>
    </location>
</feature>
<feature type="transmembrane region" description="Helical" evidence="8">
    <location>
        <begin position="77"/>
        <end position="102"/>
    </location>
</feature>
<evidence type="ECO:0000259" key="9">
    <source>
        <dbReference type="PROSITE" id="PS50928"/>
    </source>
</evidence>
<feature type="transmembrane region" description="Helical" evidence="8">
    <location>
        <begin position="473"/>
        <end position="492"/>
    </location>
</feature>
<feature type="transmembrane region" description="Helical" evidence="8">
    <location>
        <begin position="27"/>
        <end position="47"/>
    </location>
</feature>
<dbReference type="GO" id="GO:0004585">
    <property type="term" value="F:ornithine carbamoyltransferase activity"/>
    <property type="evidence" value="ECO:0007669"/>
    <property type="project" value="UniProtKB-EC"/>
</dbReference>
<dbReference type="GO" id="GO:0005886">
    <property type="term" value="C:plasma membrane"/>
    <property type="evidence" value="ECO:0007669"/>
    <property type="project" value="UniProtKB-SubCell"/>
</dbReference>
<organism evidence="10">
    <name type="scientific">Ralstonia syzygii R24</name>
    <dbReference type="NCBI Taxonomy" id="907261"/>
    <lineage>
        <taxon>Bacteria</taxon>
        <taxon>Pseudomonadati</taxon>
        <taxon>Pseudomonadota</taxon>
        <taxon>Betaproteobacteria</taxon>
        <taxon>Burkholderiales</taxon>
        <taxon>Burkholderiaceae</taxon>
        <taxon>Ralstonia</taxon>
        <taxon>Ralstonia solanacearum species complex</taxon>
    </lineage>
</organism>
<keyword evidence="3 8" id="KW-0813">Transport</keyword>
<evidence type="ECO:0000256" key="2">
    <source>
        <dbReference type="ARBA" id="ARBA00007069"/>
    </source>
</evidence>
<keyword evidence="5 8" id="KW-0812">Transmembrane</keyword>
<keyword evidence="4" id="KW-1003">Cell membrane</keyword>
<feature type="transmembrane region" description="Helical" evidence="8">
    <location>
        <begin position="513"/>
        <end position="535"/>
    </location>
</feature>
<dbReference type="PANTHER" id="PTHR42929:SF5">
    <property type="entry name" value="ABC TRANSPORTER PERMEASE PROTEIN"/>
    <property type="match status" value="1"/>
</dbReference>
<dbReference type="PROSITE" id="PS50928">
    <property type="entry name" value="ABC_TM1"/>
    <property type="match status" value="2"/>
</dbReference>
<dbReference type="InterPro" id="IPR035906">
    <property type="entry name" value="MetI-like_sf"/>
</dbReference>
<gene>
    <name evidence="10" type="ORF">RALSY_11267</name>
</gene>
<dbReference type="CDD" id="cd06261">
    <property type="entry name" value="TM_PBP2"/>
    <property type="match status" value="2"/>
</dbReference>
<evidence type="ECO:0000256" key="8">
    <source>
        <dbReference type="RuleBase" id="RU363032"/>
    </source>
</evidence>
<feature type="transmembrane region" description="Helical" evidence="8">
    <location>
        <begin position="405"/>
        <end position="427"/>
    </location>
</feature>
<accession>G2ZY64</accession>
<feature type="transmembrane region" description="Helical" evidence="8">
    <location>
        <begin position="261"/>
        <end position="284"/>
    </location>
</feature>
<dbReference type="AlphaFoldDB" id="G2ZY64"/>
<feature type="transmembrane region" description="Helical" evidence="8">
    <location>
        <begin position="439"/>
        <end position="461"/>
    </location>
</feature>
<feature type="transmembrane region" description="Helical" evidence="8">
    <location>
        <begin position="219"/>
        <end position="241"/>
    </location>
</feature>
<dbReference type="EMBL" id="FR854086">
    <property type="protein sequence ID" value="CCA85258.1"/>
    <property type="molecule type" value="Genomic_DNA"/>
</dbReference>
<evidence type="ECO:0000256" key="7">
    <source>
        <dbReference type="ARBA" id="ARBA00023136"/>
    </source>
</evidence>
<dbReference type="Pfam" id="PF00528">
    <property type="entry name" value="BPD_transp_1"/>
    <property type="match status" value="2"/>
</dbReference>
<evidence type="ECO:0000256" key="4">
    <source>
        <dbReference type="ARBA" id="ARBA00022475"/>
    </source>
</evidence>
<name>G2ZY64_9RALS</name>
<feature type="transmembrane region" description="Helical" evidence="8">
    <location>
        <begin position="567"/>
        <end position="589"/>
    </location>
</feature>
<comment type="similarity">
    <text evidence="2">Belongs to the binding-protein-dependent transport system permease family. CysTW subfamily.</text>
</comment>
<evidence type="ECO:0000256" key="3">
    <source>
        <dbReference type="ARBA" id="ARBA00022448"/>
    </source>
</evidence>
<feature type="transmembrane region" description="Helical" evidence="8">
    <location>
        <begin position="159"/>
        <end position="183"/>
    </location>
</feature>
<reference evidence="10" key="2">
    <citation type="submission" date="2011-04" db="EMBL/GenBank/DDBJ databases">
        <authorList>
            <person name="Genoscope - CEA"/>
        </authorList>
    </citation>
    <scope>NUCLEOTIDE SEQUENCE</scope>
    <source>
        <strain evidence="10">R24</strain>
    </source>
</reference>
<reference evidence="10" key="1">
    <citation type="journal article" date="2011" name="PLoS ONE">
        <title>Ralstonia syzygii, the Blood Disease Bacterium and some Asian R. solanacearum strains form a single genomic species despite divergent lifestyles.</title>
        <authorList>
            <person name="Remenant B."/>
            <person name="de Cambiaire J.C."/>
            <person name="Cellier G."/>
            <person name="Jacobs J.M."/>
            <person name="Mangenot S."/>
            <person name="Barbe V."/>
            <person name="Lajus A."/>
            <person name="Vallenet D."/>
            <person name="Medigue C."/>
            <person name="Fegan M."/>
            <person name="Allen C."/>
            <person name="Prior P."/>
        </authorList>
    </citation>
    <scope>NUCLEOTIDE SEQUENCE</scope>
    <source>
        <strain evidence="10">R24</strain>
    </source>
</reference>
<evidence type="ECO:0000313" key="10">
    <source>
        <dbReference type="EMBL" id="CCA85258.1"/>
    </source>
</evidence>
<dbReference type="Gene3D" id="1.10.3720.10">
    <property type="entry name" value="MetI-like"/>
    <property type="match status" value="2"/>
</dbReference>
<protein>
    <submittedName>
        <fullName evidence="10">Putative spermidine/putrescine transport system permease</fullName>
        <ecNumber evidence="10">2.1.3.3</ecNumber>
    </submittedName>
</protein>
<dbReference type="PANTHER" id="PTHR42929">
    <property type="entry name" value="INNER MEMBRANE ABC TRANSPORTER PERMEASE PROTEIN YDCU-RELATED-RELATED"/>
    <property type="match status" value="1"/>
</dbReference>
<dbReference type="EC" id="2.1.3.3" evidence="10"/>
<keyword evidence="10" id="KW-0808">Transferase</keyword>
<comment type="subcellular location">
    <subcellularLocation>
        <location evidence="1 8">Cell membrane</location>
        <topology evidence="1 8">Multi-pass membrane protein</topology>
    </subcellularLocation>
</comment>
<keyword evidence="7 8" id="KW-0472">Membrane</keyword>
<dbReference type="GO" id="GO:0055085">
    <property type="term" value="P:transmembrane transport"/>
    <property type="evidence" value="ECO:0007669"/>
    <property type="project" value="InterPro"/>
</dbReference>
<feature type="domain" description="ABC transmembrane type-1" evidence="9">
    <location>
        <begin position="401"/>
        <end position="589"/>
    </location>
</feature>
<dbReference type="RefSeq" id="WP_197333369.1">
    <property type="nucleotide sequence ID" value="NZ_CP115944.1"/>
</dbReference>
<dbReference type="SUPFAM" id="SSF161098">
    <property type="entry name" value="MetI-like"/>
    <property type="match status" value="2"/>
</dbReference>
<feature type="transmembrane region" description="Helical" evidence="8">
    <location>
        <begin position="114"/>
        <end position="139"/>
    </location>
</feature>